<feature type="non-terminal residue" evidence="19">
    <location>
        <position position="569"/>
    </location>
</feature>
<dbReference type="SUPFAM" id="SSF48726">
    <property type="entry name" value="Immunoglobulin"/>
    <property type="match status" value="5"/>
</dbReference>
<dbReference type="Pfam" id="PF13927">
    <property type="entry name" value="Ig_3"/>
    <property type="match status" value="2"/>
</dbReference>
<comment type="subcellular location">
    <subcellularLocation>
        <location evidence="1">Cell membrane</location>
        <topology evidence="1">Single-pass type I membrane protein</topology>
    </subcellularLocation>
</comment>
<keyword evidence="6" id="KW-0732">Signal</keyword>
<evidence type="ECO:0000259" key="18">
    <source>
        <dbReference type="PROSITE" id="PS50835"/>
    </source>
</evidence>
<evidence type="ECO:0000256" key="4">
    <source>
        <dbReference type="ARBA" id="ARBA00022553"/>
    </source>
</evidence>
<keyword evidence="3" id="KW-1003">Cell membrane</keyword>
<dbReference type="PROSITE" id="PS50835">
    <property type="entry name" value="IG_LIKE"/>
    <property type="match status" value="4"/>
</dbReference>
<keyword evidence="12" id="KW-0393">Immunoglobulin domain</keyword>
<dbReference type="FunFam" id="2.60.40.10:FF:000077">
    <property type="entry name" value="Kirre like nephrin family adhesion molecule 3"/>
    <property type="match status" value="1"/>
</dbReference>
<dbReference type="CDD" id="cd00096">
    <property type="entry name" value="Ig"/>
    <property type="match status" value="1"/>
</dbReference>
<dbReference type="Pfam" id="PF07679">
    <property type="entry name" value="I-set"/>
    <property type="match status" value="1"/>
</dbReference>
<comment type="subunit">
    <text evidence="13">Interacts with TJP1/ZO-1 and with NPHS2/podocin (via the C-terminus). Interacts with NPHS1/nephrin (via the Ig-like domains); this interaction is dependent on KIRREL1 glycosylation. Homodimer (via the Ig-like domains). Interacts when tyrosine-phosphorylated with GRB2.</text>
</comment>
<feature type="domain" description="Ig-like" evidence="18">
    <location>
        <begin position="4"/>
        <end position="98"/>
    </location>
</feature>
<gene>
    <name evidence="19" type="primary">Kirrel1</name>
    <name evidence="19" type="ORF">STRCIN_R07323</name>
</gene>
<dbReference type="InterPro" id="IPR003598">
    <property type="entry name" value="Ig_sub2"/>
</dbReference>
<accession>A0A7K8FC28</accession>
<dbReference type="PANTHER" id="PTHR11640:SF14">
    <property type="entry name" value="KIN OF IRRE-LIKE PROTEIN 1"/>
    <property type="match status" value="1"/>
</dbReference>
<keyword evidence="20" id="KW-1185">Reference proteome</keyword>
<evidence type="ECO:0000256" key="10">
    <source>
        <dbReference type="ARBA" id="ARBA00023157"/>
    </source>
</evidence>
<dbReference type="InterPro" id="IPR036179">
    <property type="entry name" value="Ig-like_dom_sf"/>
</dbReference>
<evidence type="ECO:0000256" key="11">
    <source>
        <dbReference type="ARBA" id="ARBA00023180"/>
    </source>
</evidence>
<sequence>AVQTRFVEEPEDQTVVAGQRIVLSCVVLNYSGIVQWTKDGLALGMGQGLKAWPRYRIVGTADSGQYNLEISDAELSDDAVYECQATEAALRSRRAKLTVLIPPEDPTIDGAPEILLRAGAPYNLTCRAPLALPPRPLRPQEVLADGKRETTTSLLAINPTDLDIGRVFSCRSSNEAIPAGKETSVRLNVHHPPTVTLSIQPQTVQEGERVVFTCMATANPEIKGYRWAKGGVLIEEATENRYDTQVDYTFFTEPVSCEVHNDIGSTNVSTLVDVHFAPRIVVDPKPTVTDIGSDVTLTCVWSGNPPLTLTWTKKESNMVLSNSNQLYLKSVTQADAGQYVCKAIVPRIGVGEREVTLLVNGPPIISSEPVQYAVRGDRGRVQCFIGSTPPPDRIAWAWKENILEAGTLERYTVERSNTGRGVLSTLTINNVMDADFQTRYNCTAWNSFGPGTAIIQLEEKEVLPVGIIAGATIGASILLIGFLAALACFLYRRRKGSRKDVTLRKLDIKVETVNREPLTLHADREEDTASVSTATRVMKAIYSSFKDDVDLKQDLRCDTIDTREEYELK</sequence>
<dbReference type="CDD" id="cd05898">
    <property type="entry name" value="IgI_5_KIRREL3"/>
    <property type="match status" value="1"/>
</dbReference>
<evidence type="ECO:0000256" key="17">
    <source>
        <dbReference type="SAM" id="Phobius"/>
    </source>
</evidence>
<dbReference type="InterPro" id="IPR013783">
    <property type="entry name" value="Ig-like_fold"/>
</dbReference>
<proteinExistence type="inferred from homology"/>
<evidence type="ECO:0000256" key="9">
    <source>
        <dbReference type="ARBA" id="ARBA00023136"/>
    </source>
</evidence>
<evidence type="ECO:0000256" key="16">
    <source>
        <dbReference type="ARBA" id="ARBA00082444"/>
    </source>
</evidence>
<organism evidence="19 20">
    <name type="scientific">Struthidea cinerea</name>
    <dbReference type="NCBI Taxonomy" id="181839"/>
    <lineage>
        <taxon>Eukaryota</taxon>
        <taxon>Metazoa</taxon>
        <taxon>Chordata</taxon>
        <taxon>Craniata</taxon>
        <taxon>Vertebrata</taxon>
        <taxon>Euteleostomi</taxon>
        <taxon>Archelosauria</taxon>
        <taxon>Archosauria</taxon>
        <taxon>Dinosauria</taxon>
        <taxon>Saurischia</taxon>
        <taxon>Theropoda</taxon>
        <taxon>Coelurosauria</taxon>
        <taxon>Aves</taxon>
        <taxon>Neognathae</taxon>
        <taxon>Neoaves</taxon>
        <taxon>Telluraves</taxon>
        <taxon>Australaves</taxon>
        <taxon>Passeriformes</taxon>
        <taxon>Corvoidea</taxon>
        <taxon>Corcoracidae</taxon>
        <taxon>Struthidea</taxon>
    </lineage>
</organism>
<evidence type="ECO:0000256" key="13">
    <source>
        <dbReference type="ARBA" id="ARBA00064586"/>
    </source>
</evidence>
<keyword evidence="4" id="KW-0597">Phosphoprotein</keyword>
<dbReference type="GO" id="GO:0098609">
    <property type="term" value="P:cell-cell adhesion"/>
    <property type="evidence" value="ECO:0007669"/>
    <property type="project" value="TreeGrafter"/>
</dbReference>
<evidence type="ECO:0000256" key="6">
    <source>
        <dbReference type="ARBA" id="ARBA00022729"/>
    </source>
</evidence>
<dbReference type="InterPro" id="IPR003599">
    <property type="entry name" value="Ig_sub"/>
</dbReference>
<keyword evidence="5 17" id="KW-0812">Transmembrane</keyword>
<dbReference type="GO" id="GO:0005911">
    <property type="term" value="C:cell-cell junction"/>
    <property type="evidence" value="ECO:0007669"/>
    <property type="project" value="UniProtKB-ARBA"/>
</dbReference>
<dbReference type="AlphaFoldDB" id="A0A7K8FC28"/>
<evidence type="ECO:0000313" key="20">
    <source>
        <dbReference type="Proteomes" id="UP000548317"/>
    </source>
</evidence>
<dbReference type="SMART" id="SM00408">
    <property type="entry name" value="IGc2"/>
    <property type="match status" value="2"/>
</dbReference>
<name>A0A7K8FC28_9CORV</name>
<feature type="domain" description="Ig-like" evidence="18">
    <location>
        <begin position="362"/>
        <end position="458"/>
    </location>
</feature>
<dbReference type="SMART" id="SM00409">
    <property type="entry name" value="IG"/>
    <property type="match status" value="4"/>
</dbReference>
<keyword evidence="9 17" id="KW-0472">Membrane</keyword>
<dbReference type="Proteomes" id="UP000548317">
    <property type="component" value="Unassembled WGS sequence"/>
</dbReference>
<evidence type="ECO:0000256" key="2">
    <source>
        <dbReference type="ARBA" id="ARBA00008637"/>
    </source>
</evidence>
<evidence type="ECO:0000256" key="15">
    <source>
        <dbReference type="ARBA" id="ARBA00076239"/>
    </source>
</evidence>
<keyword evidence="7" id="KW-0677">Repeat</keyword>
<dbReference type="InterPro" id="IPR051275">
    <property type="entry name" value="Cell_adhesion_signaling"/>
</dbReference>
<comment type="similarity">
    <text evidence="2">Belongs to the immunoglobulin superfamily.</text>
</comment>
<keyword evidence="10" id="KW-1015">Disulfide bond</keyword>
<dbReference type="InterPro" id="IPR013098">
    <property type="entry name" value="Ig_I-set"/>
</dbReference>
<protein>
    <recommendedName>
        <fullName evidence="14">Kin of IRRE-like protein 1</fullName>
    </recommendedName>
    <alternativeName>
        <fullName evidence="16">Kin of irregular chiasm-like protein 1</fullName>
    </alternativeName>
    <alternativeName>
        <fullName evidence="15">Nephrin-like protein 1</fullName>
    </alternativeName>
</protein>
<dbReference type="PANTHER" id="PTHR11640">
    <property type="entry name" value="NEPHRIN"/>
    <property type="match status" value="1"/>
</dbReference>
<dbReference type="FunFam" id="2.60.40.10:FF:000103">
    <property type="entry name" value="Kirre like nephrin family adhesion molecule 3"/>
    <property type="match status" value="1"/>
</dbReference>
<evidence type="ECO:0000256" key="7">
    <source>
        <dbReference type="ARBA" id="ARBA00022737"/>
    </source>
</evidence>
<feature type="transmembrane region" description="Helical" evidence="17">
    <location>
        <begin position="465"/>
        <end position="491"/>
    </location>
</feature>
<dbReference type="InterPro" id="IPR007110">
    <property type="entry name" value="Ig-like_dom"/>
</dbReference>
<dbReference type="EMBL" id="VZTI01002591">
    <property type="protein sequence ID" value="NXB61107.1"/>
    <property type="molecule type" value="Genomic_DNA"/>
</dbReference>
<evidence type="ECO:0000256" key="5">
    <source>
        <dbReference type="ARBA" id="ARBA00022692"/>
    </source>
</evidence>
<evidence type="ECO:0000256" key="12">
    <source>
        <dbReference type="ARBA" id="ARBA00023319"/>
    </source>
</evidence>
<dbReference type="FunFam" id="2.60.40.10:FF:000232">
    <property type="entry name" value="Kirre like nephrin family adhesion molecule 1"/>
    <property type="match status" value="1"/>
</dbReference>
<feature type="domain" description="Ig-like" evidence="18">
    <location>
        <begin position="278"/>
        <end position="343"/>
    </location>
</feature>
<keyword evidence="11" id="KW-0325">Glycoprotein</keyword>
<reference evidence="19 20" key="1">
    <citation type="submission" date="2019-09" db="EMBL/GenBank/DDBJ databases">
        <title>Bird 10,000 Genomes (B10K) Project - Family phase.</title>
        <authorList>
            <person name="Zhang G."/>
        </authorList>
    </citation>
    <scope>NUCLEOTIDE SEQUENCE [LARGE SCALE GENOMIC DNA]</scope>
    <source>
        <strain evidence="19">B10K-DU-029-33</strain>
        <tissue evidence="19">Heart</tissue>
    </source>
</reference>
<evidence type="ECO:0000256" key="1">
    <source>
        <dbReference type="ARBA" id="ARBA00004251"/>
    </source>
</evidence>
<dbReference type="FunFam" id="2.60.40.10:FF:000094">
    <property type="entry name" value="Kirre like nephrin family adhesion molecule 3"/>
    <property type="match status" value="1"/>
</dbReference>
<evidence type="ECO:0000313" key="19">
    <source>
        <dbReference type="EMBL" id="NXB61107.1"/>
    </source>
</evidence>
<evidence type="ECO:0000256" key="14">
    <source>
        <dbReference type="ARBA" id="ARBA00074376"/>
    </source>
</evidence>
<dbReference type="GO" id="GO:0050839">
    <property type="term" value="F:cell adhesion molecule binding"/>
    <property type="evidence" value="ECO:0007669"/>
    <property type="project" value="TreeGrafter"/>
</dbReference>
<feature type="non-terminal residue" evidence="19">
    <location>
        <position position="1"/>
    </location>
</feature>
<dbReference type="Gene3D" id="2.60.40.10">
    <property type="entry name" value="Immunoglobulins"/>
    <property type="match status" value="5"/>
</dbReference>
<comment type="caution">
    <text evidence="19">The sequence shown here is derived from an EMBL/GenBank/DDBJ whole genome shotgun (WGS) entry which is preliminary data.</text>
</comment>
<feature type="domain" description="Ig-like" evidence="18">
    <location>
        <begin position="193"/>
        <end position="269"/>
    </location>
</feature>
<keyword evidence="8 17" id="KW-1133">Transmembrane helix</keyword>
<evidence type="ECO:0000256" key="3">
    <source>
        <dbReference type="ARBA" id="ARBA00022475"/>
    </source>
</evidence>
<dbReference type="GO" id="GO:0005886">
    <property type="term" value="C:plasma membrane"/>
    <property type="evidence" value="ECO:0007669"/>
    <property type="project" value="UniProtKB-SubCell"/>
</dbReference>
<evidence type="ECO:0000256" key="8">
    <source>
        <dbReference type="ARBA" id="ARBA00022989"/>
    </source>
</evidence>